<dbReference type="GeneID" id="85229156"/>
<protein>
    <recommendedName>
        <fullName evidence="3">Zinc/iron-chelating domain-containing protein</fullName>
    </recommendedName>
</protein>
<evidence type="ECO:0008006" key="3">
    <source>
        <dbReference type="Google" id="ProtNLM"/>
    </source>
</evidence>
<dbReference type="KEGG" id="mefw:F1737_03265"/>
<name>A0AA97I3Z4_9EURY</name>
<accession>A0AA97I3Z4</accession>
<gene>
    <name evidence="1" type="ORF">F1737_03265</name>
</gene>
<sequence>MAEFLCTLCGRCCMGMGRYVKITGQMGSGKYAARHEISKETFYATVDRKHRNSFDPFDRSTPVEWCPFLIDADEEGNYYCAVHDSIPGFCRNFKCCSYRIFDRDKNSVGRVKGSFNLISDDNDLKSIWESEIKSLSCNDEEEQKEQMISVLSKKGYFVEEYD</sequence>
<organism evidence="1 2">
    <name type="scientific">Methanochimaera problematica</name>
    <dbReference type="NCBI Taxonomy" id="2609417"/>
    <lineage>
        <taxon>Archaea</taxon>
        <taxon>Methanobacteriati</taxon>
        <taxon>Methanobacteriota</taxon>
        <taxon>Stenosarchaea group</taxon>
        <taxon>Methanomicrobia</taxon>
        <taxon>Methanomicrobiales</taxon>
        <taxon>Methanomicrobiaceae</taxon>
        <taxon>Methanochimaera</taxon>
    </lineage>
</organism>
<dbReference type="RefSeq" id="WP_317137354.1">
    <property type="nucleotide sequence ID" value="NZ_CP043875.1"/>
</dbReference>
<dbReference type="Proteomes" id="UP001301797">
    <property type="component" value="Chromosome"/>
</dbReference>
<evidence type="ECO:0000313" key="1">
    <source>
        <dbReference type="EMBL" id="WOF15781.1"/>
    </source>
</evidence>
<reference evidence="1 2" key="1">
    <citation type="submission" date="2019-09" db="EMBL/GenBank/DDBJ databases">
        <title>The complete genome of Methanoplanus sp. FWC-SCC4.</title>
        <authorList>
            <person name="Chen S.-C."/>
            <person name="Zhou Y.-Z."/>
            <person name="Lai M.-C."/>
        </authorList>
    </citation>
    <scope>NUCLEOTIDE SEQUENCE [LARGE SCALE GENOMIC DNA]</scope>
    <source>
        <strain evidence="1 2">FWC-SCC4</strain>
    </source>
</reference>
<proteinExistence type="predicted"/>
<evidence type="ECO:0000313" key="2">
    <source>
        <dbReference type="Proteomes" id="UP001301797"/>
    </source>
</evidence>
<dbReference type="AlphaFoldDB" id="A0AA97I3Z4"/>
<keyword evidence="2" id="KW-1185">Reference proteome</keyword>
<dbReference type="EMBL" id="CP043875">
    <property type="protein sequence ID" value="WOF15781.1"/>
    <property type="molecule type" value="Genomic_DNA"/>
</dbReference>